<dbReference type="SUPFAM" id="SSF54637">
    <property type="entry name" value="Thioesterase/thiol ester dehydrase-isomerase"/>
    <property type="match status" value="1"/>
</dbReference>
<gene>
    <name evidence="1" type="ORF">GCM10011316_06220</name>
</gene>
<comment type="caution">
    <text evidence="1">The sequence shown here is derived from an EMBL/GenBank/DDBJ whole genome shotgun (WGS) entry which is preliminary data.</text>
</comment>
<dbReference type="CDD" id="cd00586">
    <property type="entry name" value="4HBT"/>
    <property type="match status" value="1"/>
</dbReference>
<dbReference type="InterPro" id="IPR029069">
    <property type="entry name" value="HotDog_dom_sf"/>
</dbReference>
<dbReference type="Pfam" id="PF13279">
    <property type="entry name" value="4HBT_2"/>
    <property type="match status" value="1"/>
</dbReference>
<reference evidence="1" key="1">
    <citation type="journal article" date="2014" name="Int. J. Syst. Evol. Microbiol.">
        <title>Complete genome sequence of Corynebacterium casei LMG S-19264T (=DSM 44701T), isolated from a smear-ripened cheese.</title>
        <authorList>
            <consortium name="US DOE Joint Genome Institute (JGI-PGF)"/>
            <person name="Walter F."/>
            <person name="Albersmeier A."/>
            <person name="Kalinowski J."/>
            <person name="Ruckert C."/>
        </authorList>
    </citation>
    <scope>NUCLEOTIDE SEQUENCE</scope>
    <source>
        <strain evidence="1">CGMCC 1.12426</strain>
    </source>
</reference>
<dbReference type="PANTHER" id="PTHR31793">
    <property type="entry name" value="4-HYDROXYBENZOYL-COA THIOESTERASE FAMILY MEMBER"/>
    <property type="match status" value="1"/>
</dbReference>
<dbReference type="Proteomes" id="UP000605148">
    <property type="component" value="Unassembled WGS sequence"/>
</dbReference>
<organism evidence="1 2">
    <name type="scientific">Roseibium aquae</name>
    <dbReference type="NCBI Taxonomy" id="1323746"/>
    <lineage>
        <taxon>Bacteria</taxon>
        <taxon>Pseudomonadati</taxon>
        <taxon>Pseudomonadota</taxon>
        <taxon>Alphaproteobacteria</taxon>
        <taxon>Hyphomicrobiales</taxon>
        <taxon>Stappiaceae</taxon>
        <taxon>Roseibium</taxon>
    </lineage>
</organism>
<dbReference type="EMBL" id="BMFA01000001">
    <property type="protein sequence ID" value="GGB36847.1"/>
    <property type="molecule type" value="Genomic_DNA"/>
</dbReference>
<dbReference type="AlphaFoldDB" id="A0A916WX55"/>
<sequence>MTVKDEWIDYNGHLNMAYYNVLFDQAVDDAFIKLGLGLDYVKQRQASFFTAEVHVCYLRELEAGMPVAVSLQLIEFDSKRAHFFQELRHAEDGWLSATSEQMSLHVNLSARKVAPWPDDILANLTGLAHAHASLPRPERAGRAIGIKRGSSTTA</sequence>
<keyword evidence="2" id="KW-1185">Reference proteome</keyword>
<proteinExistence type="predicted"/>
<evidence type="ECO:0000313" key="1">
    <source>
        <dbReference type="EMBL" id="GGB36847.1"/>
    </source>
</evidence>
<accession>A0A916WX55</accession>
<dbReference type="InterPro" id="IPR050563">
    <property type="entry name" value="4-hydroxybenzoyl-CoA_TE"/>
</dbReference>
<dbReference type="GO" id="GO:0047617">
    <property type="term" value="F:fatty acyl-CoA hydrolase activity"/>
    <property type="evidence" value="ECO:0007669"/>
    <property type="project" value="TreeGrafter"/>
</dbReference>
<dbReference type="PANTHER" id="PTHR31793:SF2">
    <property type="entry name" value="BLR1345 PROTEIN"/>
    <property type="match status" value="1"/>
</dbReference>
<reference evidence="1" key="2">
    <citation type="submission" date="2020-09" db="EMBL/GenBank/DDBJ databases">
        <authorList>
            <person name="Sun Q."/>
            <person name="Zhou Y."/>
        </authorList>
    </citation>
    <scope>NUCLEOTIDE SEQUENCE</scope>
    <source>
        <strain evidence="1">CGMCC 1.12426</strain>
    </source>
</reference>
<evidence type="ECO:0000313" key="2">
    <source>
        <dbReference type="Proteomes" id="UP000605148"/>
    </source>
</evidence>
<name>A0A916WX55_9HYPH</name>
<protein>
    <submittedName>
        <fullName evidence="1">Thioesterase</fullName>
    </submittedName>
</protein>
<dbReference type="Gene3D" id="3.10.129.10">
    <property type="entry name" value="Hotdog Thioesterase"/>
    <property type="match status" value="1"/>
</dbReference>